<dbReference type="InterPro" id="IPR011055">
    <property type="entry name" value="Dup_hybrid_motif"/>
</dbReference>
<dbReference type="RefSeq" id="WP_147826591.1">
    <property type="nucleotide sequence ID" value="NZ_BAAARG010000004.1"/>
</dbReference>
<dbReference type="CDD" id="cd12797">
    <property type="entry name" value="M23_peptidase"/>
    <property type="match status" value="1"/>
</dbReference>
<evidence type="ECO:0000313" key="4">
    <source>
        <dbReference type="EMBL" id="TXK03066.1"/>
    </source>
</evidence>
<feature type="chain" id="PRO_5023043521" evidence="2">
    <location>
        <begin position="23"/>
        <end position="243"/>
    </location>
</feature>
<proteinExistence type="predicted"/>
<gene>
    <name evidence="4" type="ORF">FVP60_12360</name>
</gene>
<dbReference type="InterPro" id="IPR050570">
    <property type="entry name" value="Cell_wall_metabolism_enzyme"/>
</dbReference>
<dbReference type="AlphaFoldDB" id="A0A5C8HK81"/>
<sequence>MSAVMSIGTMTVVGMLAFGAVAAGGAAVTAQRMSAAADAAALAGADTAAGFASGEPCDAAAHVAAAHGATVADCGVVGTTVSVRVYAVFAGFDVSAAARAGVPATSSGGAQSGWSKPSDGEITSGFGPREAQCDDSGCASTVHQGVDFSAGCGAPIYAIRSGVVVSAAQSGGYGNQVRIDHGDGLVSGYAHIVDDGMLVAVGDTVITGQLIALEGDTGQSFGCHVHVSLERGGAFIDPMTVLG</sequence>
<dbReference type="SUPFAM" id="SSF51261">
    <property type="entry name" value="Duplicated hybrid motif"/>
    <property type="match status" value="1"/>
</dbReference>
<dbReference type="EMBL" id="VRSW01000005">
    <property type="protein sequence ID" value="TXK03066.1"/>
    <property type="molecule type" value="Genomic_DNA"/>
</dbReference>
<evidence type="ECO:0000259" key="3">
    <source>
        <dbReference type="Pfam" id="PF01551"/>
    </source>
</evidence>
<comment type="caution">
    <text evidence="4">The sequence shown here is derived from an EMBL/GenBank/DDBJ whole genome shotgun (WGS) entry which is preliminary data.</text>
</comment>
<name>A0A5C8HK81_9MICO</name>
<feature type="region of interest" description="Disordered" evidence="1">
    <location>
        <begin position="106"/>
        <end position="127"/>
    </location>
</feature>
<evidence type="ECO:0000256" key="1">
    <source>
        <dbReference type="SAM" id="MobiDB-lite"/>
    </source>
</evidence>
<evidence type="ECO:0000313" key="5">
    <source>
        <dbReference type="Proteomes" id="UP000321196"/>
    </source>
</evidence>
<reference evidence="4 5" key="1">
    <citation type="submission" date="2019-08" db="EMBL/GenBank/DDBJ databases">
        <authorList>
            <person name="Dong K."/>
        </authorList>
    </citation>
    <scope>NUCLEOTIDE SEQUENCE [LARGE SCALE GENOMIC DNA]</scope>
    <source>
        <strain evidence="4 5">M4-8</strain>
    </source>
</reference>
<dbReference type="InterPro" id="IPR016047">
    <property type="entry name" value="M23ase_b-sheet_dom"/>
</dbReference>
<accession>A0A5C8HK81</accession>
<dbReference type="PANTHER" id="PTHR21666">
    <property type="entry name" value="PEPTIDASE-RELATED"/>
    <property type="match status" value="1"/>
</dbReference>
<feature type="compositionally biased region" description="Polar residues" evidence="1">
    <location>
        <begin position="106"/>
        <end position="115"/>
    </location>
</feature>
<dbReference type="Pfam" id="PF01551">
    <property type="entry name" value="Peptidase_M23"/>
    <property type="match status" value="1"/>
</dbReference>
<keyword evidence="2" id="KW-0732">Signal</keyword>
<protein>
    <submittedName>
        <fullName evidence="4">M23 family metallopeptidase</fullName>
    </submittedName>
</protein>
<evidence type="ECO:0000256" key="2">
    <source>
        <dbReference type="SAM" id="SignalP"/>
    </source>
</evidence>
<feature type="signal peptide" evidence="2">
    <location>
        <begin position="1"/>
        <end position="22"/>
    </location>
</feature>
<dbReference type="Proteomes" id="UP000321196">
    <property type="component" value="Unassembled WGS sequence"/>
</dbReference>
<dbReference type="PANTHER" id="PTHR21666:SF270">
    <property type="entry name" value="MUREIN HYDROLASE ACTIVATOR ENVC"/>
    <property type="match status" value="1"/>
</dbReference>
<dbReference type="GO" id="GO:0004222">
    <property type="term" value="F:metalloendopeptidase activity"/>
    <property type="evidence" value="ECO:0007669"/>
    <property type="project" value="TreeGrafter"/>
</dbReference>
<feature type="domain" description="M23ase beta-sheet core" evidence="3">
    <location>
        <begin position="142"/>
        <end position="238"/>
    </location>
</feature>
<organism evidence="4 5">
    <name type="scientific">Microbacterium mitrae</name>
    <dbReference type="NCBI Taxonomy" id="664640"/>
    <lineage>
        <taxon>Bacteria</taxon>
        <taxon>Bacillati</taxon>
        <taxon>Actinomycetota</taxon>
        <taxon>Actinomycetes</taxon>
        <taxon>Micrococcales</taxon>
        <taxon>Microbacteriaceae</taxon>
        <taxon>Microbacterium</taxon>
    </lineage>
</organism>
<keyword evidence="5" id="KW-1185">Reference proteome</keyword>
<dbReference type="OrthoDB" id="1099523at2"/>
<dbReference type="Gene3D" id="2.70.70.10">
    <property type="entry name" value="Glucose Permease (Domain IIA)"/>
    <property type="match status" value="1"/>
</dbReference>